<comment type="caution">
    <text evidence="10">The sequence shown here is derived from an EMBL/GenBank/DDBJ whole genome shotgun (WGS) entry which is preliminary data.</text>
</comment>
<dbReference type="Pfam" id="PF04997">
    <property type="entry name" value="RNA_pol_Rpb1_1"/>
    <property type="match status" value="1"/>
</dbReference>
<evidence type="ECO:0000259" key="9">
    <source>
        <dbReference type="SMART" id="SM00663"/>
    </source>
</evidence>
<feature type="region of interest" description="Disordered" evidence="8">
    <location>
        <begin position="165"/>
        <end position="187"/>
    </location>
</feature>
<dbReference type="InterPro" id="IPR000722">
    <property type="entry name" value="RNA_pol_asu"/>
</dbReference>
<dbReference type="InterPro" id="IPR006592">
    <property type="entry name" value="RNA_pol_N"/>
</dbReference>
<evidence type="ECO:0000256" key="2">
    <source>
        <dbReference type="ARBA" id="ARBA00022478"/>
    </source>
</evidence>
<comment type="similarity">
    <text evidence="1 7">Belongs to the RNA polymerase beta' chain family.</text>
</comment>
<protein>
    <recommendedName>
        <fullName evidence="7">DNA-directed RNA polymerase subunit</fullName>
        <ecNumber evidence="7">2.7.7.6</ecNumber>
    </recommendedName>
</protein>
<feature type="domain" description="RNA polymerase N-terminal" evidence="9">
    <location>
        <begin position="237"/>
        <end position="379"/>
    </location>
</feature>
<name>A0AAD9TCG7_9ROSI</name>
<dbReference type="InterPro" id="IPR045867">
    <property type="entry name" value="DNA-dir_RpoC_beta_prime"/>
</dbReference>
<dbReference type="InterPro" id="IPR044893">
    <property type="entry name" value="RNA_pol_Rpb1_clamp_domain"/>
</dbReference>
<evidence type="ECO:0000256" key="3">
    <source>
        <dbReference type="ARBA" id="ARBA00022679"/>
    </source>
</evidence>
<proteinExistence type="inferred from homology"/>
<keyword evidence="6 7" id="KW-0804">Transcription</keyword>
<comment type="function">
    <text evidence="7">DNA-dependent RNA polymerase catalyzes the transcription of DNA into RNA using the four ribonucleoside triphosphates as substrates.</text>
</comment>
<evidence type="ECO:0000256" key="8">
    <source>
        <dbReference type="SAM" id="MobiDB-lite"/>
    </source>
</evidence>
<dbReference type="Gene3D" id="2.40.40.20">
    <property type="match status" value="1"/>
</dbReference>
<dbReference type="EC" id="2.7.7.6" evidence="7"/>
<evidence type="ECO:0000313" key="11">
    <source>
        <dbReference type="Proteomes" id="UP001280121"/>
    </source>
</evidence>
<dbReference type="GO" id="GO:0006351">
    <property type="term" value="P:DNA-templated transcription"/>
    <property type="evidence" value="ECO:0007669"/>
    <property type="project" value="InterPro"/>
</dbReference>
<dbReference type="Proteomes" id="UP001280121">
    <property type="component" value="Unassembled WGS sequence"/>
</dbReference>
<evidence type="ECO:0000313" key="10">
    <source>
        <dbReference type="EMBL" id="KAK2633564.1"/>
    </source>
</evidence>
<evidence type="ECO:0000256" key="4">
    <source>
        <dbReference type="ARBA" id="ARBA00022695"/>
    </source>
</evidence>
<dbReference type="FunFam" id="4.10.860.120:FF:000006">
    <property type="entry name" value="DNA-directed RNA polymerase subunit"/>
    <property type="match status" value="1"/>
</dbReference>
<dbReference type="Gene3D" id="4.10.860.120">
    <property type="entry name" value="RNA polymerase II, clamp domain"/>
    <property type="match status" value="1"/>
</dbReference>
<keyword evidence="3 7" id="KW-0808">Transferase</keyword>
<reference evidence="10" key="1">
    <citation type="journal article" date="2023" name="Plant J.">
        <title>Genome sequences and population genomics provide insights into the demographic history, inbreeding, and mutation load of two 'living fossil' tree species of Dipteronia.</title>
        <authorList>
            <person name="Feng Y."/>
            <person name="Comes H.P."/>
            <person name="Chen J."/>
            <person name="Zhu S."/>
            <person name="Lu R."/>
            <person name="Zhang X."/>
            <person name="Li P."/>
            <person name="Qiu J."/>
            <person name="Olsen K.M."/>
            <person name="Qiu Y."/>
        </authorList>
    </citation>
    <scope>NUCLEOTIDE SEQUENCE</scope>
    <source>
        <strain evidence="10">KIB01</strain>
    </source>
</reference>
<dbReference type="AlphaFoldDB" id="A0AAD9TCG7"/>
<dbReference type="Pfam" id="PF00623">
    <property type="entry name" value="RNA_pol_Rpb1_2"/>
    <property type="match status" value="1"/>
</dbReference>
<evidence type="ECO:0000256" key="6">
    <source>
        <dbReference type="ARBA" id="ARBA00023163"/>
    </source>
</evidence>
<dbReference type="GO" id="GO:0003677">
    <property type="term" value="F:DNA binding"/>
    <property type="evidence" value="ECO:0007669"/>
    <property type="project" value="InterPro"/>
</dbReference>
<dbReference type="PANTHER" id="PTHR19376">
    <property type="entry name" value="DNA-DIRECTED RNA POLYMERASE"/>
    <property type="match status" value="1"/>
</dbReference>
<dbReference type="SMART" id="SM00663">
    <property type="entry name" value="RPOLA_N"/>
    <property type="match status" value="1"/>
</dbReference>
<organism evidence="10 11">
    <name type="scientific">Dipteronia dyeriana</name>
    <dbReference type="NCBI Taxonomy" id="168575"/>
    <lineage>
        <taxon>Eukaryota</taxon>
        <taxon>Viridiplantae</taxon>
        <taxon>Streptophyta</taxon>
        <taxon>Embryophyta</taxon>
        <taxon>Tracheophyta</taxon>
        <taxon>Spermatophyta</taxon>
        <taxon>Magnoliopsida</taxon>
        <taxon>eudicotyledons</taxon>
        <taxon>Gunneridae</taxon>
        <taxon>Pentapetalae</taxon>
        <taxon>rosids</taxon>
        <taxon>malvids</taxon>
        <taxon>Sapindales</taxon>
        <taxon>Sapindaceae</taxon>
        <taxon>Hippocastanoideae</taxon>
        <taxon>Acereae</taxon>
        <taxon>Dipteronia</taxon>
    </lineage>
</organism>
<sequence>MNLLANEVATESVEAIRFSLLTDEDVRKHSFLKITEPQLLDGVGAPLPGGLYDPVLGPLLEKTHCTTCGQLQLNCPGHFGHIDLVSPVYNPLLFNFLYNLIQRTCFFCHHFRAARSEVEKCVSQLGHIIKGDIVAAKRLDSVSIVHDIEDSSDLDTAETHALSAASPEIGGTSKRSHRKGGGQVPDQFKNQKDLFSGPLLPSEAKNIVKDLWENEAELCSFISDMQQLGFGKTAGQCIFFLETVLVPPTKFRLPSKGGDSVMEHPQTVLLSKVLQCNMYLGNAHANNSEHAKTIARWMDLQQSINVVFDGKNATGQGQRDSVSGICQLLEKKEGLFRQKMMGKRVNYACRSVISPDPYLAVNEIGIPPYFALKLTYPEV</sequence>
<keyword evidence="11" id="KW-1185">Reference proteome</keyword>
<evidence type="ECO:0000256" key="5">
    <source>
        <dbReference type="ARBA" id="ARBA00022723"/>
    </source>
</evidence>
<dbReference type="GO" id="GO:0005736">
    <property type="term" value="C:RNA polymerase I complex"/>
    <property type="evidence" value="ECO:0007669"/>
    <property type="project" value="TreeGrafter"/>
</dbReference>
<keyword evidence="5" id="KW-0479">Metal-binding</keyword>
<comment type="catalytic activity">
    <reaction evidence="7">
        <text>RNA(n) + a ribonucleoside 5'-triphosphate = RNA(n+1) + diphosphate</text>
        <dbReference type="Rhea" id="RHEA:21248"/>
        <dbReference type="Rhea" id="RHEA-COMP:14527"/>
        <dbReference type="Rhea" id="RHEA-COMP:17342"/>
        <dbReference type="ChEBI" id="CHEBI:33019"/>
        <dbReference type="ChEBI" id="CHEBI:61557"/>
        <dbReference type="ChEBI" id="CHEBI:140395"/>
        <dbReference type="EC" id="2.7.7.6"/>
    </reaction>
</comment>
<evidence type="ECO:0000256" key="7">
    <source>
        <dbReference type="RuleBase" id="RU004279"/>
    </source>
</evidence>
<dbReference type="PANTHER" id="PTHR19376:SF11">
    <property type="entry name" value="DNA-DIRECTED RNA POLYMERASE I SUBUNIT RPA1"/>
    <property type="match status" value="1"/>
</dbReference>
<keyword evidence="4 7" id="KW-0548">Nucleotidyltransferase</keyword>
<dbReference type="GO" id="GO:0046872">
    <property type="term" value="F:metal ion binding"/>
    <property type="evidence" value="ECO:0007669"/>
    <property type="project" value="UniProtKB-KW"/>
</dbReference>
<dbReference type="SUPFAM" id="SSF64484">
    <property type="entry name" value="beta and beta-prime subunits of DNA dependent RNA-polymerase"/>
    <property type="match status" value="1"/>
</dbReference>
<accession>A0AAD9TCG7</accession>
<gene>
    <name evidence="10" type="ORF">Ddye_032678</name>
</gene>
<evidence type="ECO:0000256" key="1">
    <source>
        <dbReference type="ARBA" id="ARBA00006460"/>
    </source>
</evidence>
<dbReference type="EMBL" id="JANJYI010000037">
    <property type="protein sequence ID" value="KAK2633564.1"/>
    <property type="molecule type" value="Genomic_DNA"/>
</dbReference>
<keyword evidence="2 7" id="KW-0240">DNA-directed RNA polymerase</keyword>
<dbReference type="InterPro" id="IPR007080">
    <property type="entry name" value="RNA_pol_Rpb1_1"/>
</dbReference>
<dbReference type="GO" id="GO:0003899">
    <property type="term" value="F:DNA-directed RNA polymerase activity"/>
    <property type="evidence" value="ECO:0007669"/>
    <property type="project" value="UniProtKB-EC"/>
</dbReference>